<dbReference type="Pfam" id="PF13456">
    <property type="entry name" value="RVT_3"/>
    <property type="match status" value="1"/>
</dbReference>
<dbReference type="InterPro" id="IPR026960">
    <property type="entry name" value="RVT-Znf"/>
</dbReference>
<dbReference type="Pfam" id="PF13966">
    <property type="entry name" value="zf-RVT"/>
    <property type="match status" value="1"/>
</dbReference>
<dbReference type="Proteomes" id="UP001281410">
    <property type="component" value="Unassembled WGS sequence"/>
</dbReference>
<feature type="domain" description="Reverse transcriptase zinc-binding" evidence="2">
    <location>
        <begin position="13"/>
        <end position="43"/>
    </location>
</feature>
<dbReference type="CDD" id="cd06222">
    <property type="entry name" value="RNase_H_like"/>
    <property type="match status" value="1"/>
</dbReference>
<accession>A0AAE0AJV2</accession>
<comment type="caution">
    <text evidence="3">The sequence shown here is derived from an EMBL/GenBank/DDBJ whole genome shotgun (WGS) entry which is preliminary data.</text>
</comment>
<protein>
    <recommendedName>
        <fullName evidence="5">Reverse transcriptase zinc-binding domain-containing protein</fullName>
    </recommendedName>
</protein>
<name>A0AAE0AJV2_9ROSI</name>
<dbReference type="InterPro" id="IPR036397">
    <property type="entry name" value="RNaseH_sf"/>
</dbReference>
<evidence type="ECO:0008006" key="5">
    <source>
        <dbReference type="Google" id="ProtNLM"/>
    </source>
</evidence>
<dbReference type="EMBL" id="JANJYJ010000004">
    <property type="protein sequence ID" value="KAK3219403.1"/>
    <property type="molecule type" value="Genomic_DNA"/>
</dbReference>
<evidence type="ECO:0000313" key="4">
    <source>
        <dbReference type="Proteomes" id="UP001281410"/>
    </source>
</evidence>
<gene>
    <name evidence="3" type="ORF">Dsin_013373</name>
</gene>
<evidence type="ECO:0000259" key="1">
    <source>
        <dbReference type="Pfam" id="PF13456"/>
    </source>
</evidence>
<evidence type="ECO:0000313" key="3">
    <source>
        <dbReference type="EMBL" id="KAK3219403.1"/>
    </source>
</evidence>
<organism evidence="3 4">
    <name type="scientific">Dipteronia sinensis</name>
    <dbReference type="NCBI Taxonomy" id="43782"/>
    <lineage>
        <taxon>Eukaryota</taxon>
        <taxon>Viridiplantae</taxon>
        <taxon>Streptophyta</taxon>
        <taxon>Embryophyta</taxon>
        <taxon>Tracheophyta</taxon>
        <taxon>Spermatophyta</taxon>
        <taxon>Magnoliopsida</taxon>
        <taxon>eudicotyledons</taxon>
        <taxon>Gunneridae</taxon>
        <taxon>Pentapetalae</taxon>
        <taxon>rosids</taxon>
        <taxon>malvids</taxon>
        <taxon>Sapindales</taxon>
        <taxon>Sapindaceae</taxon>
        <taxon>Hippocastanoideae</taxon>
        <taxon>Acereae</taxon>
        <taxon>Dipteronia</taxon>
    </lineage>
</organism>
<dbReference type="Gene3D" id="3.30.420.10">
    <property type="entry name" value="Ribonuclease H-like superfamily/Ribonuclease H"/>
    <property type="match status" value="1"/>
</dbReference>
<keyword evidence="4" id="KW-1185">Reference proteome</keyword>
<dbReference type="InterPro" id="IPR002156">
    <property type="entry name" value="RNaseH_domain"/>
</dbReference>
<sequence length="232" mass="26831">MVRAVLNSFEILINTSMDCPLCNLHCETIDHLFLRCSWATKLWSLCMRWWGVNYFPRNFQEWFQGWIGLCPNEKFRRVWVTHFNAIAWSIWEARNQVLFKGISAELPYFMDLVKFRVAWWFKHNEKGSSEPITVILENLKTCCIDVKACALCVSKPSLVGKRIIISSDSSMAVSWVNDKDFGNFCLWDKIAEIRDMLWILGNTSVSHCLRSSNEVADSLAKNGSLMEGESVE</sequence>
<dbReference type="GO" id="GO:0003676">
    <property type="term" value="F:nucleic acid binding"/>
    <property type="evidence" value="ECO:0007669"/>
    <property type="project" value="InterPro"/>
</dbReference>
<dbReference type="InterPro" id="IPR044730">
    <property type="entry name" value="RNase_H-like_dom_plant"/>
</dbReference>
<reference evidence="3" key="1">
    <citation type="journal article" date="2023" name="Plant J.">
        <title>Genome sequences and population genomics provide insights into the demographic history, inbreeding, and mutation load of two 'living fossil' tree species of Dipteronia.</title>
        <authorList>
            <person name="Feng Y."/>
            <person name="Comes H.P."/>
            <person name="Chen J."/>
            <person name="Zhu S."/>
            <person name="Lu R."/>
            <person name="Zhang X."/>
            <person name="Li P."/>
            <person name="Qiu J."/>
            <person name="Olsen K.M."/>
            <person name="Qiu Y."/>
        </authorList>
    </citation>
    <scope>NUCLEOTIDE SEQUENCE</scope>
    <source>
        <strain evidence="3">NBL</strain>
    </source>
</reference>
<feature type="domain" description="RNase H type-1" evidence="1">
    <location>
        <begin position="161"/>
        <end position="222"/>
    </location>
</feature>
<evidence type="ECO:0000259" key="2">
    <source>
        <dbReference type="Pfam" id="PF13966"/>
    </source>
</evidence>
<dbReference type="GO" id="GO:0004523">
    <property type="term" value="F:RNA-DNA hybrid ribonuclease activity"/>
    <property type="evidence" value="ECO:0007669"/>
    <property type="project" value="InterPro"/>
</dbReference>
<proteinExistence type="predicted"/>
<dbReference type="AlphaFoldDB" id="A0AAE0AJV2"/>